<keyword evidence="2" id="KW-1185">Reference proteome</keyword>
<proteinExistence type="predicted"/>
<organism evidence="1 2">
    <name type="scientific">Pedobacter riviphilus</name>
    <dbReference type="NCBI Taxonomy" id="2766984"/>
    <lineage>
        <taxon>Bacteria</taxon>
        <taxon>Pseudomonadati</taxon>
        <taxon>Bacteroidota</taxon>
        <taxon>Sphingobacteriia</taxon>
        <taxon>Sphingobacteriales</taxon>
        <taxon>Sphingobacteriaceae</taxon>
        <taxon>Pedobacter</taxon>
    </lineage>
</organism>
<reference evidence="1 2" key="1">
    <citation type="submission" date="2020-09" db="EMBL/GenBank/DDBJ databases">
        <title>Pedobacter sp. SW-16 isolated from soil near Yeocheon.</title>
        <authorList>
            <person name="Im H.S."/>
            <person name="Joung Y."/>
            <person name="Lee S.-S."/>
        </authorList>
    </citation>
    <scope>NUCLEOTIDE SEQUENCE [LARGE SCALE GENOMIC DNA]</scope>
    <source>
        <strain evidence="1 2">SW-16</strain>
    </source>
</reference>
<evidence type="ECO:0000313" key="1">
    <source>
        <dbReference type="EMBL" id="QNR83210.1"/>
    </source>
</evidence>
<sequence>MTIFEKIEKHQAEKDYVKIKRDVGNKSYVLSHGYILDHSFDFVLLKVNDDFLFNGFTIFPISSITKIRHNDYDQFFDSIMEQEGQKKLIEMPYQINLESWETIFNSIKSTNLNCSVENENNKRFFFKIGEIVKVKKRSLKILNFDPAGYLDDEPTKIKYKEISAIDFDDNYTNTMAKYLRTKL</sequence>
<dbReference type="Proteomes" id="UP000516439">
    <property type="component" value="Chromosome"/>
</dbReference>
<evidence type="ECO:0000313" key="2">
    <source>
        <dbReference type="Proteomes" id="UP000516439"/>
    </source>
</evidence>
<dbReference type="RefSeq" id="WP_190326385.1">
    <property type="nucleotide sequence ID" value="NZ_CP061171.1"/>
</dbReference>
<accession>A0ABX6TFR9</accession>
<dbReference type="EMBL" id="CP061171">
    <property type="protein sequence ID" value="QNR83210.1"/>
    <property type="molecule type" value="Genomic_DNA"/>
</dbReference>
<evidence type="ECO:0008006" key="3">
    <source>
        <dbReference type="Google" id="ProtNLM"/>
    </source>
</evidence>
<protein>
    <recommendedName>
        <fullName evidence="3">Immunity protein 26</fullName>
    </recommendedName>
</protein>
<name>A0ABX6TFR9_9SPHI</name>
<gene>
    <name evidence="1" type="ORF">H9N25_14710</name>
</gene>